<keyword evidence="4" id="KW-1185">Reference proteome</keyword>
<evidence type="ECO:0000256" key="1">
    <source>
        <dbReference type="SAM" id="Coils"/>
    </source>
</evidence>
<evidence type="ECO:0000313" key="4">
    <source>
        <dbReference type="Proteomes" id="UP001161247"/>
    </source>
</evidence>
<sequence>MKNMWISIMPEELWIRILEIGICGGGGGGTGGGCLNFRDLCSLSITCKRLNSLSNLNFLWSALLSADYNFNTDSIGAAEPTSSCSSDKALYRIRYERQRDQKRLAHRRVVLRFESDVAVSSRKIATMEEQSANEREKMSITMAELLNLCKVKQASVALNVWQPEVIRGKQKQMVQQHDVTINSRISALEMELRLCKQHVANYEIALKVERQKLDRAKEKLESVKYHPLHDFSCKSDHSDEHTTRRKKLKLA</sequence>
<gene>
    <name evidence="3" type="ORF">OLC1_LOCUS7550</name>
</gene>
<dbReference type="Proteomes" id="UP001161247">
    <property type="component" value="Chromosome 2"/>
</dbReference>
<dbReference type="EMBL" id="OX459119">
    <property type="protein sequence ID" value="CAI9096920.1"/>
    <property type="molecule type" value="Genomic_DNA"/>
</dbReference>
<evidence type="ECO:0000313" key="3">
    <source>
        <dbReference type="EMBL" id="CAI9096920.1"/>
    </source>
</evidence>
<dbReference type="AlphaFoldDB" id="A0AAV1CNL3"/>
<dbReference type="InterPro" id="IPR001810">
    <property type="entry name" value="F-box_dom"/>
</dbReference>
<dbReference type="SUPFAM" id="SSF81383">
    <property type="entry name" value="F-box domain"/>
    <property type="match status" value="1"/>
</dbReference>
<keyword evidence="1" id="KW-0175">Coiled coil</keyword>
<dbReference type="Gene3D" id="1.20.1280.50">
    <property type="match status" value="1"/>
</dbReference>
<name>A0AAV1CNL3_OLDCO</name>
<organism evidence="3 4">
    <name type="scientific">Oldenlandia corymbosa var. corymbosa</name>
    <dbReference type="NCBI Taxonomy" id="529605"/>
    <lineage>
        <taxon>Eukaryota</taxon>
        <taxon>Viridiplantae</taxon>
        <taxon>Streptophyta</taxon>
        <taxon>Embryophyta</taxon>
        <taxon>Tracheophyta</taxon>
        <taxon>Spermatophyta</taxon>
        <taxon>Magnoliopsida</taxon>
        <taxon>eudicotyledons</taxon>
        <taxon>Gunneridae</taxon>
        <taxon>Pentapetalae</taxon>
        <taxon>asterids</taxon>
        <taxon>lamiids</taxon>
        <taxon>Gentianales</taxon>
        <taxon>Rubiaceae</taxon>
        <taxon>Rubioideae</taxon>
        <taxon>Spermacoceae</taxon>
        <taxon>Hedyotis-Oldenlandia complex</taxon>
        <taxon>Oldenlandia</taxon>
    </lineage>
</organism>
<evidence type="ECO:0000259" key="2">
    <source>
        <dbReference type="Pfam" id="PF12937"/>
    </source>
</evidence>
<dbReference type="PROSITE" id="PS51257">
    <property type="entry name" value="PROKAR_LIPOPROTEIN"/>
    <property type="match status" value="1"/>
</dbReference>
<protein>
    <submittedName>
        <fullName evidence="3">OLC1v1033183C1</fullName>
    </submittedName>
</protein>
<dbReference type="Pfam" id="PF12937">
    <property type="entry name" value="F-box-like"/>
    <property type="match status" value="1"/>
</dbReference>
<feature type="domain" description="F-box" evidence="2">
    <location>
        <begin position="7"/>
        <end position="62"/>
    </location>
</feature>
<reference evidence="3" key="1">
    <citation type="submission" date="2023-03" db="EMBL/GenBank/DDBJ databases">
        <authorList>
            <person name="Julca I."/>
        </authorList>
    </citation>
    <scope>NUCLEOTIDE SEQUENCE</scope>
</reference>
<proteinExistence type="predicted"/>
<accession>A0AAV1CNL3</accession>
<feature type="coiled-coil region" evidence="1">
    <location>
        <begin position="199"/>
        <end position="226"/>
    </location>
</feature>
<dbReference type="InterPro" id="IPR036047">
    <property type="entry name" value="F-box-like_dom_sf"/>
</dbReference>